<accession>A0A1C6Z1Z5</accession>
<name>A0A1C6Z1Z5_HAFAL</name>
<proteinExistence type="predicted"/>
<keyword evidence="1" id="KW-0012">Acyltransferase</keyword>
<organism evidence="1 2">
    <name type="scientific">Hafnia alvei</name>
    <dbReference type="NCBI Taxonomy" id="569"/>
    <lineage>
        <taxon>Bacteria</taxon>
        <taxon>Pseudomonadati</taxon>
        <taxon>Pseudomonadota</taxon>
        <taxon>Gammaproteobacteria</taxon>
        <taxon>Enterobacterales</taxon>
        <taxon>Hafniaceae</taxon>
        <taxon>Hafnia</taxon>
    </lineage>
</organism>
<evidence type="ECO:0000313" key="1">
    <source>
        <dbReference type="EMBL" id="SCM52989.1"/>
    </source>
</evidence>
<dbReference type="STRING" id="569.A6V27_01735"/>
<keyword evidence="1" id="KW-0808">Transferase</keyword>
<sequence length="318" mass="35441">MAMTRFLLVWIVFSTKNIGEYLRQIADRLFSALKAFFCWVLRFCNVRLVLAIARGLCFLGVLGREFRHQNPVATQNFHCLTGQKGRIDASWIAVRRKILEASATWAQNPKVLQQLAACTQQLDEAVAPLRLRKNAVILAPLHSISDVLAAMVGAGVTPGRASVIVSSSAEQYNARARALGGVNLSYCSIHQDSKQLASSLTALLSDVAMGQQNLIIFPDITPDYTVQTEEAASGKLRCRLFGRVAGLHSGIVRLARAVSAQVVFYHLYEQDGLRIHIHEPVKARDVAEKLPEIIEQALQQHPHDWLLWHSHSLYFINQ</sequence>
<dbReference type="Proteomes" id="UP000094844">
    <property type="component" value="Unassembled WGS sequence"/>
</dbReference>
<reference evidence="1 2" key="1">
    <citation type="submission" date="2016-09" db="EMBL/GenBank/DDBJ databases">
        <authorList>
            <person name="Capua I."/>
            <person name="De Benedictis P."/>
            <person name="Joannis T."/>
            <person name="Lombin L.H."/>
            <person name="Cattoli G."/>
        </authorList>
    </citation>
    <scope>NUCLEOTIDE SEQUENCE [LARGE SCALE GENOMIC DNA]</scope>
    <source>
        <strain evidence="1 2">GB001</strain>
    </source>
</reference>
<protein>
    <submittedName>
        <fullName evidence="1">Lauroyl/myristoyl acyltransferase</fullName>
    </submittedName>
</protein>
<dbReference type="GO" id="GO:0016746">
    <property type="term" value="F:acyltransferase activity"/>
    <property type="evidence" value="ECO:0007669"/>
    <property type="project" value="UniProtKB-KW"/>
</dbReference>
<gene>
    <name evidence="1" type="ORF">BN1044_02477</name>
</gene>
<dbReference type="AlphaFoldDB" id="A0A1C6Z1Z5"/>
<dbReference type="EMBL" id="FMIQ01000046">
    <property type="protein sequence ID" value="SCM52989.1"/>
    <property type="molecule type" value="Genomic_DNA"/>
</dbReference>
<evidence type="ECO:0000313" key="2">
    <source>
        <dbReference type="Proteomes" id="UP000094844"/>
    </source>
</evidence>